<dbReference type="GO" id="GO:0004519">
    <property type="term" value="F:endonuclease activity"/>
    <property type="evidence" value="ECO:0007669"/>
    <property type="project" value="UniProtKB-KW"/>
</dbReference>
<dbReference type="InterPro" id="IPR044946">
    <property type="entry name" value="Restrct_endonuc_typeI_TRD_sf"/>
</dbReference>
<dbReference type="Pfam" id="PF01420">
    <property type="entry name" value="Methylase_S"/>
    <property type="match status" value="2"/>
</dbReference>
<keyword evidence="6" id="KW-0540">Nuclease</keyword>
<comment type="similarity">
    <text evidence="1">Belongs to the type-I restriction system S methylase family.</text>
</comment>
<feature type="domain" description="Type I restriction modification DNA specificity" evidence="5">
    <location>
        <begin position="3"/>
        <end position="171"/>
    </location>
</feature>
<evidence type="ECO:0000256" key="2">
    <source>
        <dbReference type="ARBA" id="ARBA00022747"/>
    </source>
</evidence>
<dbReference type="PANTHER" id="PTHR30408:SF12">
    <property type="entry name" value="TYPE I RESTRICTION ENZYME MJAVIII SPECIFICITY SUBUNIT"/>
    <property type="match status" value="1"/>
</dbReference>
<dbReference type="AlphaFoldDB" id="A0A1V8P2E5"/>
<accession>A0A1V8P2E5</accession>
<dbReference type="GO" id="GO:0009307">
    <property type="term" value="P:DNA restriction-modification system"/>
    <property type="evidence" value="ECO:0007669"/>
    <property type="project" value="UniProtKB-KW"/>
</dbReference>
<keyword evidence="3" id="KW-0238">DNA-binding</keyword>
<keyword evidence="6" id="KW-0255">Endonuclease</keyword>
<dbReference type="InterPro" id="IPR052021">
    <property type="entry name" value="Type-I_RS_S_subunit"/>
</dbReference>
<dbReference type="CDD" id="cd17494">
    <property type="entry name" value="RMtype1_S_Sma198ORF994P-TRD2-CR2_like"/>
    <property type="match status" value="1"/>
</dbReference>
<dbReference type="PANTHER" id="PTHR30408">
    <property type="entry name" value="TYPE-1 RESTRICTION ENZYME ECOKI SPECIFICITY PROTEIN"/>
    <property type="match status" value="1"/>
</dbReference>
<keyword evidence="4" id="KW-0175">Coiled coil</keyword>
<protein>
    <submittedName>
        <fullName evidence="6">Restriction endonuclease subunit S</fullName>
    </submittedName>
</protein>
<dbReference type="Proteomes" id="UP000192573">
    <property type="component" value="Unassembled WGS sequence"/>
</dbReference>
<dbReference type="RefSeq" id="WP_080858837.1">
    <property type="nucleotide sequence ID" value="NZ_CP077405.1"/>
</dbReference>
<evidence type="ECO:0000256" key="4">
    <source>
        <dbReference type="SAM" id="Coils"/>
    </source>
</evidence>
<organism evidence="6 7">
    <name type="scientific">Citrobacter braakii</name>
    <dbReference type="NCBI Taxonomy" id="57706"/>
    <lineage>
        <taxon>Bacteria</taxon>
        <taxon>Pseudomonadati</taxon>
        <taxon>Pseudomonadota</taxon>
        <taxon>Gammaproteobacteria</taxon>
        <taxon>Enterobacterales</taxon>
        <taxon>Enterobacteriaceae</taxon>
        <taxon>Citrobacter</taxon>
        <taxon>Citrobacter freundii complex</taxon>
    </lineage>
</organism>
<evidence type="ECO:0000259" key="5">
    <source>
        <dbReference type="Pfam" id="PF01420"/>
    </source>
</evidence>
<dbReference type="InterPro" id="IPR000055">
    <property type="entry name" value="Restrct_endonuc_typeI_TRD"/>
</dbReference>
<dbReference type="Gene3D" id="1.10.287.1120">
    <property type="entry name" value="Bipartite methylase S protein"/>
    <property type="match status" value="1"/>
</dbReference>
<comment type="caution">
    <text evidence="6">The sequence shown here is derived from an EMBL/GenBank/DDBJ whole genome shotgun (WGS) entry which is preliminary data.</text>
</comment>
<evidence type="ECO:0000256" key="3">
    <source>
        <dbReference type="ARBA" id="ARBA00023125"/>
    </source>
</evidence>
<gene>
    <name evidence="6" type="ORF">BZK42_04850</name>
</gene>
<dbReference type="SUPFAM" id="SSF116734">
    <property type="entry name" value="DNA methylase specificity domain"/>
    <property type="match status" value="2"/>
</dbReference>
<keyword evidence="6" id="KW-0378">Hydrolase</keyword>
<dbReference type="EMBL" id="NAEW01000002">
    <property type="protein sequence ID" value="OQM42878.1"/>
    <property type="molecule type" value="Genomic_DNA"/>
</dbReference>
<evidence type="ECO:0000256" key="1">
    <source>
        <dbReference type="ARBA" id="ARBA00010923"/>
    </source>
</evidence>
<evidence type="ECO:0000313" key="6">
    <source>
        <dbReference type="EMBL" id="OQM42878.1"/>
    </source>
</evidence>
<reference evidence="6 7" key="1">
    <citation type="submission" date="2017-03" db="EMBL/GenBank/DDBJ databases">
        <authorList>
            <person name="Afonso C.L."/>
            <person name="Miller P.J."/>
            <person name="Scott M.A."/>
            <person name="Spackman E."/>
            <person name="Goraichik I."/>
            <person name="Dimitrov K.M."/>
            <person name="Suarez D.L."/>
            <person name="Swayne D.E."/>
        </authorList>
    </citation>
    <scope>NUCLEOTIDE SEQUENCE [LARGE SCALE GENOMIC DNA]</scope>
    <source>
        <strain evidence="6 7">ATCC 51113</strain>
    </source>
</reference>
<sequence>MVPKGWTLLQVSDICKLQNGNSFKPHEWDTQGIPIIRIQNLNGSDNYNYFSGVPQDKWLVEPGQLLFSWAGTKGVSFGPFIWNGPKGVLNQHIYKVFANENVHGHWLYLALLHITQKIEAQAHGFKSTLLHVQKKDIDNQFVLTPPVAEQKKIAQILSTWDKAISVTEKLLANSQQQKKALMQQLLTGKKRLLDENGGRFSGEWYTCSLSEVAHIIMGSSPKSEAYNDNGLGLPLIQGNTDIKCRVSCPRVYTSDITKECSPGDILLSVRAPVGTVALSQHKACIGRGISAIKSKRKMSQSFLYQWFLWFEPKWCSLSQGSTFESINSDDIKTLKLAIPNYEEQQKIAIVLSAADVEISTLEKKLACLKDEKKALMQQLLTGKRRVKIDEAVAA</sequence>
<feature type="coiled-coil region" evidence="4">
    <location>
        <begin position="351"/>
        <end position="378"/>
    </location>
</feature>
<keyword evidence="2" id="KW-0680">Restriction system</keyword>
<name>A0A1V8P2E5_CITBR</name>
<dbReference type="CDD" id="cd17254">
    <property type="entry name" value="RMtype1_S_FclI-TRD1-CR1_like"/>
    <property type="match status" value="1"/>
</dbReference>
<proteinExistence type="inferred from homology"/>
<dbReference type="Gene3D" id="3.90.220.20">
    <property type="entry name" value="DNA methylase specificity domains"/>
    <property type="match status" value="2"/>
</dbReference>
<dbReference type="GO" id="GO:0003677">
    <property type="term" value="F:DNA binding"/>
    <property type="evidence" value="ECO:0007669"/>
    <property type="project" value="UniProtKB-KW"/>
</dbReference>
<feature type="domain" description="Type I restriction modification DNA specificity" evidence="5">
    <location>
        <begin position="203"/>
        <end position="364"/>
    </location>
</feature>
<evidence type="ECO:0000313" key="7">
    <source>
        <dbReference type="Proteomes" id="UP000192573"/>
    </source>
</evidence>